<proteinExistence type="predicted"/>
<dbReference type="OrthoDB" id="10261384at2759"/>
<reference evidence="2 3" key="1">
    <citation type="journal article" date="2015" name="Environ. Microbiol.">
        <title>Metagenome sequence of Elaphomyces granulatus from sporocarp tissue reveals Ascomycota ectomycorrhizal fingerprints of genome expansion and a Proteobacteria-rich microbiome.</title>
        <authorList>
            <person name="Quandt C.A."/>
            <person name="Kohler A."/>
            <person name="Hesse C.N."/>
            <person name="Sharpton T.J."/>
            <person name="Martin F."/>
            <person name="Spatafora J.W."/>
        </authorList>
    </citation>
    <scope>NUCLEOTIDE SEQUENCE [LARGE SCALE GENOMIC DNA]</scope>
    <source>
        <strain evidence="2 3">OSC145934</strain>
    </source>
</reference>
<dbReference type="AlphaFoldDB" id="A0A232M103"/>
<dbReference type="Gene3D" id="3.40.50.11960">
    <property type="match status" value="1"/>
</dbReference>
<evidence type="ECO:0008006" key="4">
    <source>
        <dbReference type="Google" id="ProtNLM"/>
    </source>
</evidence>
<evidence type="ECO:0000313" key="3">
    <source>
        <dbReference type="Proteomes" id="UP000243515"/>
    </source>
</evidence>
<comment type="caution">
    <text evidence="2">The sequence shown here is derived from an EMBL/GenBank/DDBJ whole genome shotgun (WGS) entry which is preliminary data.</text>
</comment>
<evidence type="ECO:0000313" key="2">
    <source>
        <dbReference type="EMBL" id="OXV09777.1"/>
    </source>
</evidence>
<dbReference type="Pfam" id="PF10199">
    <property type="entry name" value="Adaptin_binding"/>
    <property type="match status" value="1"/>
</dbReference>
<accession>A0A232M103</accession>
<protein>
    <recommendedName>
        <fullName evidence="4">Increased recombination centers protein 6</fullName>
    </recommendedName>
</protein>
<name>A0A232M103_9EURO</name>
<dbReference type="Proteomes" id="UP000243515">
    <property type="component" value="Unassembled WGS sequence"/>
</dbReference>
<gene>
    <name evidence="2" type="ORF">Egran_02460</name>
</gene>
<dbReference type="EMBL" id="NPHW01003332">
    <property type="protein sequence ID" value="OXV09777.1"/>
    <property type="molecule type" value="Genomic_DNA"/>
</dbReference>
<dbReference type="InterPro" id="IPR034627">
    <property type="entry name" value="Irc6"/>
</dbReference>
<keyword evidence="1" id="KW-0175">Coiled coil</keyword>
<feature type="coiled-coil region" evidence="1">
    <location>
        <begin position="344"/>
        <end position="371"/>
    </location>
</feature>
<dbReference type="PANTHER" id="PTHR28043:SF1">
    <property type="entry name" value="INCREASED RECOMBINATION CENTERS PROTEIN 6"/>
    <property type="match status" value="1"/>
</dbReference>
<dbReference type="GO" id="GO:0030674">
    <property type="term" value="F:protein-macromolecule adaptor activity"/>
    <property type="evidence" value="ECO:0007669"/>
    <property type="project" value="TreeGrafter"/>
</dbReference>
<sequence>MSSISVSQQAPKHVSNPRRLLILSPTSHAQATVPALLHSLTGFPVSAPPQTTPADNELPAAEEVQAEAEITTTTTTTVSFAGYTTHAPFRIETKYYTADVPIWVDEISLPIGERPIQSSTGGSSSPLSISAPPSATAAQWKTEFLSSEAQVVREAIGAVVVCVQNPAVSGAPISSEEAAGSSSSQALSDRAEVRALKDFLKMISEVKTQIEDERGGIGEVPGLLVLMETKGKQQRGEDEVFSASWWEDELYAMGVIGYEVVSWDPTADTEEGKRNQFGEFEGMGRIKEALETHEWADTGDAEYLLDSDEEEGGFNLEVNELEREMLGLRMAIEKGGGDADDCDTDADNNDLENAELQVEEMETLMMRVRAIKDMSADLPEGERKAFAEKAIRDIMREL</sequence>
<organism evidence="2 3">
    <name type="scientific">Elaphomyces granulatus</name>
    <dbReference type="NCBI Taxonomy" id="519963"/>
    <lineage>
        <taxon>Eukaryota</taxon>
        <taxon>Fungi</taxon>
        <taxon>Dikarya</taxon>
        <taxon>Ascomycota</taxon>
        <taxon>Pezizomycotina</taxon>
        <taxon>Eurotiomycetes</taxon>
        <taxon>Eurotiomycetidae</taxon>
        <taxon>Eurotiales</taxon>
        <taxon>Elaphomycetaceae</taxon>
        <taxon>Elaphomyces</taxon>
    </lineage>
</organism>
<evidence type="ECO:0000256" key="1">
    <source>
        <dbReference type="SAM" id="Coils"/>
    </source>
</evidence>
<dbReference type="GO" id="GO:0016192">
    <property type="term" value="P:vesicle-mediated transport"/>
    <property type="evidence" value="ECO:0007669"/>
    <property type="project" value="InterPro"/>
</dbReference>
<dbReference type="PANTHER" id="PTHR28043">
    <property type="entry name" value="INCREASED RECOMBINATION CENTERS PROTEIN 6"/>
    <property type="match status" value="1"/>
</dbReference>
<keyword evidence="3" id="KW-1185">Reference proteome</keyword>